<evidence type="ECO:0000313" key="2">
    <source>
        <dbReference type="Proteomes" id="UP001604267"/>
    </source>
</evidence>
<dbReference type="Gene3D" id="3.40.50.300">
    <property type="entry name" value="P-loop containing nucleotide triphosphate hydrolases"/>
    <property type="match status" value="1"/>
</dbReference>
<dbReference type="InterPro" id="IPR027417">
    <property type="entry name" value="P-loop_NTPase"/>
</dbReference>
<dbReference type="Proteomes" id="UP001604267">
    <property type="component" value="Unassembled WGS sequence"/>
</dbReference>
<proteinExistence type="predicted"/>
<organism evidence="1 2">
    <name type="scientific">Streptomyces cinerochromogenes</name>
    <dbReference type="NCBI Taxonomy" id="66422"/>
    <lineage>
        <taxon>Bacteria</taxon>
        <taxon>Bacillati</taxon>
        <taxon>Actinomycetota</taxon>
        <taxon>Actinomycetes</taxon>
        <taxon>Kitasatosporales</taxon>
        <taxon>Streptomycetaceae</taxon>
        <taxon>Streptomyces</taxon>
    </lineage>
</organism>
<reference evidence="1 2" key="1">
    <citation type="submission" date="2024-10" db="EMBL/GenBank/DDBJ databases">
        <title>The Natural Products Discovery Center: Release of the First 8490 Sequenced Strains for Exploring Actinobacteria Biosynthetic Diversity.</title>
        <authorList>
            <person name="Kalkreuter E."/>
            <person name="Kautsar S.A."/>
            <person name="Yang D."/>
            <person name="Bader C.D."/>
            <person name="Teijaro C.N."/>
            <person name="Fluegel L."/>
            <person name="Davis C.M."/>
            <person name="Simpson J.R."/>
            <person name="Lauterbach L."/>
            <person name="Steele A.D."/>
            <person name="Gui C."/>
            <person name="Meng S."/>
            <person name="Li G."/>
            <person name="Viehrig K."/>
            <person name="Ye F."/>
            <person name="Su P."/>
            <person name="Kiefer A.F."/>
            <person name="Nichols A."/>
            <person name="Cepeda A.J."/>
            <person name="Yan W."/>
            <person name="Fan B."/>
            <person name="Jiang Y."/>
            <person name="Adhikari A."/>
            <person name="Zheng C.-J."/>
            <person name="Schuster L."/>
            <person name="Cowan T.M."/>
            <person name="Smanski M.J."/>
            <person name="Chevrette M.G."/>
            <person name="De Carvalho L.P.S."/>
            <person name="Shen B."/>
        </authorList>
    </citation>
    <scope>NUCLEOTIDE SEQUENCE [LARGE SCALE GENOMIC DNA]</scope>
    <source>
        <strain evidence="1 2">NPDC048320</strain>
    </source>
</reference>
<keyword evidence="2" id="KW-1185">Reference proteome</keyword>
<comment type="caution">
    <text evidence="1">The sequence shown here is derived from an EMBL/GenBank/DDBJ whole genome shotgun (WGS) entry which is preliminary data.</text>
</comment>
<gene>
    <name evidence="1" type="ORF">ACGFZB_39715</name>
</gene>
<accession>A0ABW7BH22</accession>
<evidence type="ECO:0008006" key="3">
    <source>
        <dbReference type="Google" id="ProtNLM"/>
    </source>
</evidence>
<dbReference type="RefSeq" id="WP_388316109.1">
    <property type="nucleotide sequence ID" value="NZ_JBIBCC010000002.1"/>
</dbReference>
<name>A0ABW7BH22_9ACTN</name>
<dbReference type="SUPFAM" id="SSF52540">
    <property type="entry name" value="P-loop containing nucleoside triphosphate hydrolases"/>
    <property type="match status" value="1"/>
</dbReference>
<dbReference type="EMBL" id="JBICYV010000031">
    <property type="protein sequence ID" value="MFG3016472.1"/>
    <property type="molecule type" value="Genomic_DNA"/>
</dbReference>
<sequence>MTDRQFYVLLGPDGAGKSSVMARLSAALPGWRTLSTDDELVAGKHGLITRLRRSVVEDVLPELGRAYSVDFLAHLLGTAVVHLRDQLERQDPRTPVLMDSYYYKILAKCRLAGLATHPLYGWWRSFPQPRAVIYLDVSPETAWRRSGRGTRLNPLEHFGPRPEWFGFESYQKNLRKLMLEETGRLPVTVIEESAGTDTTVAAVRKALAA</sequence>
<protein>
    <recommendedName>
        <fullName evidence="3">Thymidylate kinase</fullName>
    </recommendedName>
</protein>
<evidence type="ECO:0000313" key="1">
    <source>
        <dbReference type="EMBL" id="MFG3016472.1"/>
    </source>
</evidence>